<accession>A0A9C7PTL7</accession>
<evidence type="ECO:0000313" key="2">
    <source>
        <dbReference type="Proteomes" id="UP001061958"/>
    </source>
</evidence>
<comment type="caution">
    <text evidence="1">The sequence shown here is derived from an EMBL/GenBank/DDBJ whole genome shotgun (WGS) entry which is preliminary data.</text>
</comment>
<dbReference type="OrthoDB" id="10327109at2759"/>
<keyword evidence="2" id="KW-1185">Reference proteome</keyword>
<organism evidence="1 2">
    <name type="scientific">Galdieria partita</name>
    <dbReference type="NCBI Taxonomy" id="83374"/>
    <lineage>
        <taxon>Eukaryota</taxon>
        <taxon>Rhodophyta</taxon>
        <taxon>Bangiophyceae</taxon>
        <taxon>Galdieriales</taxon>
        <taxon>Galdieriaceae</taxon>
        <taxon>Galdieria</taxon>
    </lineage>
</organism>
<reference evidence="1" key="1">
    <citation type="journal article" date="2022" name="Proc. Natl. Acad. Sci. U.S.A.">
        <title>Life cycle and functional genomics of the unicellular red alga Galdieria for elucidating algal and plant evolution and industrial use.</title>
        <authorList>
            <person name="Hirooka S."/>
            <person name="Itabashi T."/>
            <person name="Ichinose T.M."/>
            <person name="Onuma R."/>
            <person name="Fujiwara T."/>
            <person name="Yamashita S."/>
            <person name="Jong L.W."/>
            <person name="Tomita R."/>
            <person name="Iwane A.H."/>
            <person name="Miyagishima S.Y."/>
        </authorList>
    </citation>
    <scope>NUCLEOTIDE SEQUENCE</scope>
    <source>
        <strain evidence="1">NBRC 102759</strain>
    </source>
</reference>
<proteinExistence type="predicted"/>
<dbReference type="AlphaFoldDB" id="A0A9C7PTL7"/>
<protein>
    <submittedName>
        <fullName evidence="1">Uncharacterized protein</fullName>
    </submittedName>
</protein>
<evidence type="ECO:0000313" key="1">
    <source>
        <dbReference type="EMBL" id="GJQ10483.1"/>
    </source>
</evidence>
<dbReference type="InterPro" id="IPR015943">
    <property type="entry name" value="WD40/YVTN_repeat-like_dom_sf"/>
</dbReference>
<dbReference type="EMBL" id="BQMJ01000016">
    <property type="protein sequence ID" value="GJQ10483.1"/>
    <property type="molecule type" value="Genomic_DNA"/>
</dbReference>
<gene>
    <name evidence="1" type="ORF">GpartN1_g2274.t1</name>
</gene>
<sequence>MAQKIQHVKTTSAYSRNFPGTPIVHSENLFPQIQELFESIMQIETKKCFVASCVKSAPCKITAVIVDLQVILFEWESYFNWKGQEDSNLVRSRYLLRFRSDGILQKLKLPSSKDGYRPETVVTCGEYLIACSSEGLLRLWKVTGKPRLQFEVHLDVIPLAVTVEEHIFSQSELGIFVLSESGEIVVVFTNRNAGVKRFSKSSYGRLSKVLENAFHAVTFLRDREERQDWLEFSKRIASKIWTFPKKGTVVSLFQSHLEKWFMSENGEVCSFMWSFEMETLSKQQIWHHNKEMISIIDAEAFQDRYIACLVAIFWEDQSLHFRVRYRIVLIDISSDDVPRSFSHHVAIDFESVIDKNMWKRMASPRLVISGLFSYILFPFDSQIVISSLVVGDAQMQQIYSFAEWGIETNPIGLIDALSFVDALAPAECIHWIDSFIGIITKKNFIFRFPGFCAPLSSSQSKSSNDKLQNDVEILYISFSQFIHGFENASKVSAQSLYTCDMDHTVLSFLELFLNMAGDEYSPVVSERIRYKAFIFRKFLDFTLLPIWKREETVTIFTRLSNTGQQKLFEWIQRVLIMEQLYELEKSFHTDSEELNSLNILSQALDALKEDILPNWSFYDCPFILEQLMETLQVLSIQFKEKLDSLVNLTDMKSMSEDRMSKVALYRRSLLQLARIFAVIFDTCRSFAVSKFQHFKVPIWLHVSDWDKALYPLLDFLLTITDFAQAKEMNIDIEQLVMCLGELIIALESCIVDGEQSRDIVHDIATKYLNKTIFEIAISYRRYESVLSFLLTNISSYVDDDVFLTLFQTIFDRALELSDDPCWKDFVEFSLTWLEHHGRLSILLSRCEDATYRQALFQYIENAGHPRLHLRWLYYFQAKEYFHAATDLYTYACLLWQKNEKCSLDNCHTLFSLALLCLQLSLVNDVDWKEDLYCRLYLIKAHKELSENIGNLLDTKELVTRYVEESPIDSEKLYERCGIALEVIEKSKISPEESIRLSDYVWTRCVEREFYRWELITESSLNESMKEKQFSELALFRLVRSEGTTLDEWKEQVQRIREQNEHNPQHWTMNSCLLSQLSKAVYLASGNKFS</sequence>
<dbReference type="Gene3D" id="2.130.10.10">
    <property type="entry name" value="YVTN repeat-like/Quinoprotein amine dehydrogenase"/>
    <property type="match status" value="1"/>
</dbReference>
<reference evidence="1" key="2">
    <citation type="submission" date="2022-01" db="EMBL/GenBank/DDBJ databases">
        <authorList>
            <person name="Hirooka S."/>
            <person name="Miyagishima S.Y."/>
        </authorList>
    </citation>
    <scope>NUCLEOTIDE SEQUENCE</scope>
    <source>
        <strain evidence="1">NBRC 102759</strain>
    </source>
</reference>
<name>A0A9C7PTL7_9RHOD</name>
<dbReference type="Proteomes" id="UP001061958">
    <property type="component" value="Unassembled WGS sequence"/>
</dbReference>
<dbReference type="SUPFAM" id="SSF117289">
    <property type="entry name" value="Nucleoporin domain"/>
    <property type="match status" value="1"/>
</dbReference>